<accession>A0ABT7AQE5</accession>
<dbReference type="SUPFAM" id="SSF48179">
    <property type="entry name" value="6-phosphogluconate dehydrogenase C-terminal domain-like"/>
    <property type="match status" value="1"/>
</dbReference>
<dbReference type="SUPFAM" id="SSF51735">
    <property type="entry name" value="NAD(P)-binding Rossmann-fold domains"/>
    <property type="match status" value="1"/>
</dbReference>
<protein>
    <submittedName>
        <fullName evidence="2">NAD/NADP octopine/nopaline dehydrogenase family protein</fullName>
    </submittedName>
</protein>
<sequence length="382" mass="42695">MTSFVMTIVGGGNSGHVLAGLAPQEVETRLLTRRPENWDKTIKVFSENLTSSISEGYISRISSKPEEVIPGSHLIIMCSPVHAYDAILSKIAPYVDGGSHIGSLFGQGCSHFLARSLLANAYFFEFQTIPWICRATHYGKQACIYGSQQHLRVATNSQEKSKLLSQLKTLLGKSTIEFLPNFLSCTLTPSNQIVHPGRYYGIFHAWDGVSPYSESEIPLLYSDMDEFSAKCMTHLSDEIQSIKQEIISQFPEINLDYVKPIKDRLIEDFSGLIEDKTSLKTIWATSHAHRGIKTPVREIDGGFVPDSQTRLFEDDIPYGLCILKGYAEMLTIDTPWIDIIVEWHQKLMGKEFIVNGKLVGKDSKQCGTPSYYGTQTLQDAVI</sequence>
<name>A0ABT7AQE5_9CYAN</name>
<evidence type="ECO:0000313" key="3">
    <source>
        <dbReference type="Proteomes" id="UP001235303"/>
    </source>
</evidence>
<evidence type="ECO:0000259" key="1">
    <source>
        <dbReference type="Pfam" id="PF02317"/>
    </source>
</evidence>
<reference evidence="2 3" key="1">
    <citation type="submission" date="2023-01" db="EMBL/GenBank/DDBJ databases">
        <title>Novel diversity within Roseofilum (Cyanobacteria; Desertifilaceae) from marine benthic mats with descriptions of four novel species.</title>
        <authorList>
            <person name="Wang Y."/>
            <person name="Berthold D.E."/>
            <person name="Hu J."/>
            <person name="Lefler F.W."/>
            <person name="Laughinghouse H.D. IV."/>
        </authorList>
    </citation>
    <scope>NUCLEOTIDE SEQUENCE [LARGE SCALE GENOMIC DNA]</scope>
    <source>
        <strain evidence="2 3">BLCC-M154</strain>
    </source>
</reference>
<dbReference type="Proteomes" id="UP001235303">
    <property type="component" value="Unassembled WGS sequence"/>
</dbReference>
<dbReference type="PANTHER" id="PTHR38015:SF1">
    <property type="entry name" value="OPINE DEHYDROGENASE DOMAIN-CONTAINING PROTEIN"/>
    <property type="match status" value="1"/>
</dbReference>
<dbReference type="InterPro" id="IPR051729">
    <property type="entry name" value="Opine/Lysopine_DH"/>
</dbReference>
<comment type="caution">
    <text evidence="2">The sequence shown here is derived from an EMBL/GenBank/DDBJ whole genome shotgun (WGS) entry which is preliminary data.</text>
</comment>
<dbReference type="InterPro" id="IPR008927">
    <property type="entry name" value="6-PGluconate_DH-like_C_sf"/>
</dbReference>
<proteinExistence type="predicted"/>
<dbReference type="InterPro" id="IPR003421">
    <property type="entry name" value="Opine_DH"/>
</dbReference>
<dbReference type="EMBL" id="JAQOSP010000043">
    <property type="protein sequence ID" value="MDJ1169128.1"/>
    <property type="molecule type" value="Genomic_DNA"/>
</dbReference>
<feature type="domain" description="Opine dehydrogenase" evidence="1">
    <location>
        <begin position="180"/>
        <end position="348"/>
    </location>
</feature>
<dbReference type="RefSeq" id="WP_283752888.1">
    <property type="nucleotide sequence ID" value="NZ_JAQOSP010000043.1"/>
</dbReference>
<organism evidence="2 3">
    <name type="scientific">Roseofilum acuticapitatum BLCC-M154</name>
    <dbReference type="NCBI Taxonomy" id="3022444"/>
    <lineage>
        <taxon>Bacteria</taxon>
        <taxon>Bacillati</taxon>
        <taxon>Cyanobacteriota</taxon>
        <taxon>Cyanophyceae</taxon>
        <taxon>Desertifilales</taxon>
        <taxon>Desertifilaceae</taxon>
        <taxon>Roseofilum</taxon>
        <taxon>Roseofilum acuticapitatum</taxon>
    </lineage>
</organism>
<dbReference type="PANTHER" id="PTHR38015">
    <property type="entry name" value="BLR6086 PROTEIN"/>
    <property type="match status" value="1"/>
</dbReference>
<evidence type="ECO:0000313" key="2">
    <source>
        <dbReference type="EMBL" id="MDJ1169128.1"/>
    </source>
</evidence>
<dbReference type="Gene3D" id="3.40.50.720">
    <property type="entry name" value="NAD(P)-binding Rossmann-like Domain"/>
    <property type="match status" value="1"/>
</dbReference>
<gene>
    <name evidence="2" type="ORF">PMG71_06785</name>
</gene>
<dbReference type="InterPro" id="IPR013328">
    <property type="entry name" value="6PGD_dom2"/>
</dbReference>
<dbReference type="Gene3D" id="1.10.1040.10">
    <property type="entry name" value="N-(1-d-carboxylethyl)-l-norvaline Dehydrogenase, domain 2"/>
    <property type="match status" value="1"/>
</dbReference>
<keyword evidence="3" id="KW-1185">Reference proteome</keyword>
<dbReference type="InterPro" id="IPR036291">
    <property type="entry name" value="NAD(P)-bd_dom_sf"/>
</dbReference>
<dbReference type="Pfam" id="PF02317">
    <property type="entry name" value="Octopine_DH"/>
    <property type="match status" value="1"/>
</dbReference>